<accession>A0A135SVD2</accession>
<feature type="compositionally biased region" description="Acidic residues" evidence="1">
    <location>
        <begin position="166"/>
        <end position="192"/>
    </location>
</feature>
<feature type="region of interest" description="Disordered" evidence="1">
    <location>
        <begin position="471"/>
        <end position="500"/>
    </location>
</feature>
<sequence length="500" mass="54233">MRAPASTKVNNNSSFSSIPNLLSFFFLTSKNLGQNINNLCHQRRSILRSVSIIDSQSFPTLKIDQAENLAARAHPQSQISQRIQGKMASRGIDENEGPGDARRTHPHATDPMAQDPFGGSDSDSELGELPSDEEEEDLFGFGSPSNELDELPNDAEEDLFGHPESADDEGDLTDSPEDTEEDLSDYPEDDAEVQPIREWQEPLPARLAREHDRYLASKKIVQGTDDKPIVKSVQGLDGAYDMEPSDSSHDPAATPTKPAHHAVETPRTVKALRISDGAHDGKGTGAKKSGPGIAKVLDFNPSPKHYLGLGKKVKSDASPEAESAMAIDKHDVERGPSTPPPGIRYDEEGHGYPPPSRPRSVKTAPTVMFADTDVEDNSPSTRRQKNRVRIASASKSASLERPSTQPAGPRPLGLEPAYYEPINAGVPATPTKAHRKRSRDHLEKTLTLAGKDTANMKEIMANYALANAENADDAVSEDGEGDELTPKASILNSHMEIDEN</sequence>
<dbReference type="EMBL" id="JFBX01000382">
    <property type="protein sequence ID" value="KXH39821.1"/>
    <property type="molecule type" value="Genomic_DNA"/>
</dbReference>
<evidence type="ECO:0000256" key="1">
    <source>
        <dbReference type="SAM" id="MobiDB-lite"/>
    </source>
</evidence>
<feature type="region of interest" description="Disordered" evidence="1">
    <location>
        <begin position="72"/>
        <end position="204"/>
    </location>
</feature>
<dbReference type="Proteomes" id="UP000070328">
    <property type="component" value="Unassembled WGS sequence"/>
</dbReference>
<evidence type="ECO:0000313" key="2">
    <source>
        <dbReference type="EMBL" id="KXH39821.1"/>
    </source>
</evidence>
<keyword evidence="3" id="KW-1185">Reference proteome</keyword>
<protein>
    <submittedName>
        <fullName evidence="2">Uncharacterized protein</fullName>
    </submittedName>
</protein>
<proteinExistence type="predicted"/>
<organism evidence="2 3">
    <name type="scientific">Colletotrichum simmondsii</name>
    <dbReference type="NCBI Taxonomy" id="703756"/>
    <lineage>
        <taxon>Eukaryota</taxon>
        <taxon>Fungi</taxon>
        <taxon>Dikarya</taxon>
        <taxon>Ascomycota</taxon>
        <taxon>Pezizomycotina</taxon>
        <taxon>Sordariomycetes</taxon>
        <taxon>Hypocreomycetidae</taxon>
        <taxon>Glomerellales</taxon>
        <taxon>Glomerellaceae</taxon>
        <taxon>Colletotrichum</taxon>
        <taxon>Colletotrichum acutatum species complex</taxon>
    </lineage>
</organism>
<feature type="region of interest" description="Disordered" evidence="1">
    <location>
        <begin position="421"/>
        <end position="440"/>
    </location>
</feature>
<gene>
    <name evidence="2" type="ORF">CSIM01_06538</name>
</gene>
<feature type="compositionally biased region" description="Acidic residues" evidence="1">
    <location>
        <begin position="122"/>
        <end position="138"/>
    </location>
</feature>
<name>A0A135SVD2_9PEZI</name>
<comment type="caution">
    <text evidence="2">The sequence shown here is derived from an EMBL/GenBank/DDBJ whole genome shotgun (WGS) entry which is preliminary data.</text>
</comment>
<feature type="compositionally biased region" description="Acidic residues" evidence="1">
    <location>
        <begin position="471"/>
        <end position="483"/>
    </location>
</feature>
<feature type="region of interest" description="Disordered" evidence="1">
    <location>
        <begin position="238"/>
        <end position="416"/>
    </location>
</feature>
<feature type="compositionally biased region" description="Polar residues" evidence="1">
    <location>
        <begin position="393"/>
        <end position="406"/>
    </location>
</feature>
<feature type="compositionally biased region" description="Acidic residues" evidence="1">
    <location>
        <begin position="147"/>
        <end position="158"/>
    </location>
</feature>
<evidence type="ECO:0000313" key="3">
    <source>
        <dbReference type="Proteomes" id="UP000070328"/>
    </source>
</evidence>
<dbReference type="OrthoDB" id="4840416at2759"/>
<reference evidence="2 3" key="1">
    <citation type="submission" date="2014-02" db="EMBL/GenBank/DDBJ databases">
        <title>The genome sequence of Colletotrichum simmondsii CBS122122.</title>
        <authorList>
            <person name="Baroncelli R."/>
            <person name="Thon M.R."/>
        </authorList>
    </citation>
    <scope>NUCLEOTIDE SEQUENCE [LARGE SCALE GENOMIC DNA]</scope>
    <source>
        <strain evidence="2 3">CBS122122</strain>
    </source>
</reference>
<dbReference type="AlphaFoldDB" id="A0A135SVD2"/>